<reference evidence="1" key="1">
    <citation type="submission" date="2023-06" db="EMBL/GenBank/DDBJ databases">
        <title>lsaBGC provides a comprehensive framework for evolutionary analysis of biosynthetic gene clusters within focal taxa.</title>
        <authorList>
            <person name="Salamzade R."/>
            <person name="Sandstrom S."/>
            <person name="Kalan L.R."/>
        </authorList>
    </citation>
    <scope>NUCLEOTIDE SEQUENCE</scope>
    <source>
        <strain evidence="1">P3-SID899</strain>
    </source>
</reference>
<dbReference type="InterPro" id="IPR023346">
    <property type="entry name" value="Lysozyme-like_dom_sf"/>
</dbReference>
<dbReference type="EMBL" id="JALXKZ020000036">
    <property type="protein sequence ID" value="MCV7629776.1"/>
    <property type="molecule type" value="Genomic_DNA"/>
</dbReference>
<dbReference type="Proteomes" id="UP001205867">
    <property type="component" value="Unassembled WGS sequence"/>
</dbReference>
<gene>
    <name evidence="1" type="ORF">M3A82_010595</name>
</gene>
<comment type="caution">
    <text evidence="1">The sequence shown here is derived from an EMBL/GenBank/DDBJ whole genome shotgun (WGS) entry which is preliminary data.</text>
</comment>
<evidence type="ECO:0008006" key="3">
    <source>
        <dbReference type="Google" id="ProtNLM"/>
    </source>
</evidence>
<evidence type="ECO:0000313" key="2">
    <source>
        <dbReference type="Proteomes" id="UP001205867"/>
    </source>
</evidence>
<accession>A0AAP3AIL2</accession>
<proteinExistence type="predicted"/>
<sequence>MGLLRDLLTRRSARDRPSGPTATLGRHLDNAAAIVAAARRADVPLAVAAALAELESGGRNVFGHDAGGVHSAPRGTDVPVTRERYEELVARVAQGERSNGVGPAQITWPPYFAQAAERGLRLWEPEDNLAFGLEILRGHLRGDLSAEGIAQAGTLYNAGTLSDGVTAYGRRLAAASHAWAERLGEPAPPPVRSG</sequence>
<protein>
    <recommendedName>
        <fullName evidence="3">Transglycosylase SLT domain-containing protein</fullName>
    </recommendedName>
</protein>
<evidence type="ECO:0000313" key="1">
    <source>
        <dbReference type="EMBL" id="MCV7629776.1"/>
    </source>
</evidence>
<dbReference type="AlphaFoldDB" id="A0AAP3AIL2"/>
<name>A0AAP3AIL2_MICLU</name>
<organism evidence="1 2">
    <name type="scientific">Micrococcus luteus</name>
    <name type="common">Micrococcus lysodeikticus</name>
    <dbReference type="NCBI Taxonomy" id="1270"/>
    <lineage>
        <taxon>Bacteria</taxon>
        <taxon>Bacillati</taxon>
        <taxon>Actinomycetota</taxon>
        <taxon>Actinomycetes</taxon>
        <taxon>Micrococcales</taxon>
        <taxon>Micrococcaceae</taxon>
        <taxon>Micrococcus</taxon>
    </lineage>
</organism>
<dbReference type="SUPFAM" id="SSF53955">
    <property type="entry name" value="Lysozyme-like"/>
    <property type="match status" value="1"/>
</dbReference>